<organism evidence="3">
    <name type="scientific">Triatoma infestans</name>
    <name type="common">Assassin bug</name>
    <dbReference type="NCBI Taxonomy" id="30076"/>
    <lineage>
        <taxon>Eukaryota</taxon>
        <taxon>Metazoa</taxon>
        <taxon>Ecdysozoa</taxon>
        <taxon>Arthropoda</taxon>
        <taxon>Hexapoda</taxon>
        <taxon>Insecta</taxon>
        <taxon>Pterygota</taxon>
        <taxon>Neoptera</taxon>
        <taxon>Paraneoptera</taxon>
        <taxon>Hemiptera</taxon>
        <taxon>Heteroptera</taxon>
        <taxon>Panheteroptera</taxon>
        <taxon>Cimicomorpha</taxon>
        <taxon>Reduviidae</taxon>
        <taxon>Triatominae</taxon>
        <taxon>Triatoma</taxon>
    </lineage>
</organism>
<dbReference type="InterPro" id="IPR044034">
    <property type="entry name" value="NAC-like_UBA"/>
</dbReference>
<accession>A0A023F992</accession>
<dbReference type="InterPro" id="IPR052617">
    <property type="entry name" value="Huntingtin-int_K"/>
</dbReference>
<protein>
    <submittedName>
        <fullName evidence="3">Putative huntingtin</fullName>
    </submittedName>
</protein>
<dbReference type="PANTHER" id="PTHR31184">
    <property type="entry name" value="HUNTINGTIN-INTERACTING PROTEIN K FAMILY MEMBER"/>
    <property type="match status" value="1"/>
</dbReference>
<evidence type="ECO:0000256" key="1">
    <source>
        <dbReference type="SAM" id="MobiDB-lite"/>
    </source>
</evidence>
<sequence>MADDVHEVNGDSDEHQQSYEDSSQKKSAKHDSGAADLEKVTDYAEEKEIFNTDEFKGAMSIIGDRRNKEVAEKIAKERELLKISINKEDVDLIVREFEVARIKAERILREHSGDVVEALIALTSNYH</sequence>
<reference evidence="3" key="1">
    <citation type="journal article" date="2014" name="PLoS Negl. Trop. Dis.">
        <title>An updated insight into the Sialotranscriptome of Triatoma infestans: developmental stage and geographic variations.</title>
        <authorList>
            <person name="Schwarz A."/>
            <person name="Medrano-Mercado N."/>
            <person name="Schaub G.A."/>
            <person name="Struchiner C.J."/>
            <person name="Bargues M.D."/>
            <person name="Levy M.Z."/>
            <person name="Ribeiro J.M."/>
        </authorList>
    </citation>
    <scope>NUCLEOTIDE SEQUENCE</scope>
    <source>
        <strain evidence="3">Chile</strain>
        <tissue evidence="3">Salivary glands</tissue>
    </source>
</reference>
<feature type="region of interest" description="Disordered" evidence="1">
    <location>
        <begin position="1"/>
        <end position="38"/>
    </location>
</feature>
<dbReference type="EMBL" id="GBBI01000641">
    <property type="protein sequence ID" value="JAC18071.1"/>
    <property type="molecule type" value="mRNA"/>
</dbReference>
<dbReference type="AlphaFoldDB" id="A0A023F992"/>
<name>A0A023F992_TRIIF</name>
<evidence type="ECO:0000313" key="3">
    <source>
        <dbReference type="EMBL" id="JAC18071.1"/>
    </source>
</evidence>
<dbReference type="PANTHER" id="PTHR31184:SF2">
    <property type="entry name" value="HUNTINGTIN-INTERACTING PROTEIN K"/>
    <property type="match status" value="1"/>
</dbReference>
<dbReference type="CDD" id="cd14361">
    <property type="entry name" value="UBA_HYPK"/>
    <property type="match status" value="1"/>
</dbReference>
<dbReference type="GO" id="GO:0043066">
    <property type="term" value="P:negative regulation of apoptotic process"/>
    <property type="evidence" value="ECO:0007669"/>
    <property type="project" value="TreeGrafter"/>
</dbReference>
<dbReference type="Pfam" id="PF19026">
    <property type="entry name" value="UBA_HYPK"/>
    <property type="match status" value="1"/>
</dbReference>
<proteinExistence type="evidence at transcript level"/>
<feature type="domain" description="Nascent polypeptide-associated complex subunit alpha-like UBA" evidence="2">
    <location>
        <begin position="83"/>
        <end position="123"/>
    </location>
</feature>
<dbReference type="GO" id="GO:0050821">
    <property type="term" value="P:protein stabilization"/>
    <property type="evidence" value="ECO:0007669"/>
    <property type="project" value="TreeGrafter"/>
</dbReference>
<dbReference type="InterPro" id="IPR038922">
    <property type="entry name" value="HYPK_UBA"/>
</dbReference>
<dbReference type="Gene3D" id="1.10.8.10">
    <property type="entry name" value="DNA helicase RuvA subunit, C-terminal domain"/>
    <property type="match status" value="1"/>
</dbReference>
<evidence type="ECO:0000259" key="2">
    <source>
        <dbReference type="Pfam" id="PF19026"/>
    </source>
</evidence>